<accession>A0ABV0BZK5</accession>
<dbReference type="RefSeq" id="WP_346583104.1">
    <property type="nucleotide sequence ID" value="NZ_JBDJLH010000013.1"/>
</dbReference>
<evidence type="ECO:0000256" key="1">
    <source>
        <dbReference type="SAM" id="Phobius"/>
    </source>
</evidence>
<gene>
    <name evidence="2" type="ORF">ABE541_23285</name>
</gene>
<feature type="transmembrane region" description="Helical" evidence="1">
    <location>
        <begin position="12"/>
        <end position="34"/>
    </location>
</feature>
<dbReference type="Proteomes" id="UP001409291">
    <property type="component" value="Unassembled WGS sequence"/>
</dbReference>
<proteinExistence type="predicted"/>
<reference evidence="2 3" key="1">
    <citation type="submission" date="2024-04" db="EMBL/GenBank/DDBJ databases">
        <title>WGS of bacteria from Torrens River.</title>
        <authorList>
            <person name="Wyrsch E.R."/>
            <person name="Drigo B."/>
        </authorList>
    </citation>
    <scope>NUCLEOTIDE SEQUENCE [LARGE SCALE GENOMIC DNA]</scope>
    <source>
        <strain evidence="2 3">TWI391</strain>
    </source>
</reference>
<evidence type="ECO:0000313" key="2">
    <source>
        <dbReference type="EMBL" id="MEN5380211.1"/>
    </source>
</evidence>
<feature type="transmembrane region" description="Helical" evidence="1">
    <location>
        <begin position="40"/>
        <end position="64"/>
    </location>
</feature>
<keyword evidence="1" id="KW-0812">Transmembrane</keyword>
<keyword evidence="1" id="KW-1133">Transmembrane helix</keyword>
<evidence type="ECO:0000313" key="3">
    <source>
        <dbReference type="Proteomes" id="UP001409291"/>
    </source>
</evidence>
<protein>
    <submittedName>
        <fullName evidence="2">Uncharacterized protein</fullName>
    </submittedName>
</protein>
<sequence>MKKIINKNPKLIFVIPLGIFLLLGLLLLFFAVKYPDNVPFYGWITIILFVLLPAICMYGFIFGFRLTEKQQRSSETQRNVITYSEQGIWIHKPILDGTFRINWCIIDKIVYFDYPGDDHAYYTFYLNDFPEFIKNKKQWWLNRLFPVNVNMRKFNLNNDCLNFYDLPEKLNEYLNVVTDTDFAYPRKGKLISKEEIYKSGYTETIEHWQPSRNIKWEKVLFQKSDNNT</sequence>
<dbReference type="EMBL" id="JBDJNQ010000014">
    <property type="protein sequence ID" value="MEN5380211.1"/>
    <property type="molecule type" value="Genomic_DNA"/>
</dbReference>
<keyword evidence="3" id="KW-1185">Reference proteome</keyword>
<organism evidence="2 3">
    <name type="scientific">Sphingobacterium kitahiroshimense</name>
    <dbReference type="NCBI Taxonomy" id="470446"/>
    <lineage>
        <taxon>Bacteria</taxon>
        <taxon>Pseudomonadati</taxon>
        <taxon>Bacteroidota</taxon>
        <taxon>Sphingobacteriia</taxon>
        <taxon>Sphingobacteriales</taxon>
        <taxon>Sphingobacteriaceae</taxon>
        <taxon>Sphingobacterium</taxon>
    </lineage>
</organism>
<comment type="caution">
    <text evidence="2">The sequence shown here is derived from an EMBL/GenBank/DDBJ whole genome shotgun (WGS) entry which is preliminary data.</text>
</comment>
<name>A0ABV0BZK5_9SPHI</name>
<keyword evidence="1" id="KW-0472">Membrane</keyword>